<evidence type="ECO:0008006" key="4">
    <source>
        <dbReference type="Google" id="ProtNLM"/>
    </source>
</evidence>
<evidence type="ECO:0000313" key="3">
    <source>
        <dbReference type="Proteomes" id="UP000000268"/>
    </source>
</evidence>
<keyword evidence="3" id="KW-1185">Reference proteome</keyword>
<gene>
    <name evidence="2" type="ordered locus">AM1_3995</name>
</gene>
<dbReference type="HOGENOM" id="CLU_074091_0_0_3"/>
<sequence>MRGTKVLARLLVLGLSCTWGWTASANAIWRPVQPGKRKGISGLAFIQKQDQVCQFLAVHDNKGDEDQPRLAVLGVPSQGPISYQALTWPTESSLPLDLEALASVPNTKTEYVAVTSLGVVYHLQLDLQTNTVKILHAAQLPPGKQLSNIEGFALQQMDNQFIAVWAHRGQDTDPAILFWGQYFPEQTKITVKGSIPFQVPWPQQNVRHISDLKIAPDGSLYITAASDPGNQGPFQSAVYGVGSFPFHQAKPRDVQQQAPSTLTPLYRFPFNKVEAIALIPGKDGGIFVASDDEKFGSSLAGHCWAGPN</sequence>
<accession>B0C9G6</accession>
<proteinExistence type="predicted"/>
<evidence type="ECO:0000256" key="1">
    <source>
        <dbReference type="SAM" id="SignalP"/>
    </source>
</evidence>
<dbReference type="AlphaFoldDB" id="B0C9G6"/>
<organism evidence="2 3">
    <name type="scientific">Acaryochloris marina (strain MBIC 11017)</name>
    <dbReference type="NCBI Taxonomy" id="329726"/>
    <lineage>
        <taxon>Bacteria</taxon>
        <taxon>Bacillati</taxon>
        <taxon>Cyanobacteriota</taxon>
        <taxon>Cyanophyceae</taxon>
        <taxon>Acaryochloridales</taxon>
        <taxon>Acaryochloridaceae</taxon>
        <taxon>Acaryochloris</taxon>
    </lineage>
</organism>
<dbReference type="eggNOG" id="ENOG502ZAM6">
    <property type="taxonomic scope" value="Bacteria"/>
</dbReference>
<feature type="signal peptide" evidence="1">
    <location>
        <begin position="1"/>
        <end position="25"/>
    </location>
</feature>
<dbReference type="KEGG" id="amr:AM1_3995"/>
<dbReference type="OrthoDB" id="452682at2"/>
<keyword evidence="1" id="KW-0732">Signal</keyword>
<dbReference type="STRING" id="329726.AM1_3995"/>
<reference evidence="2 3" key="1">
    <citation type="journal article" date="2008" name="Proc. Natl. Acad. Sci. U.S.A.">
        <title>Niche adaptation and genome expansion in the chlorophyll d-producing cyanobacterium Acaryochloris marina.</title>
        <authorList>
            <person name="Swingley W.D."/>
            <person name="Chen M."/>
            <person name="Cheung P.C."/>
            <person name="Conrad A.L."/>
            <person name="Dejesa L.C."/>
            <person name="Hao J."/>
            <person name="Honchak B.M."/>
            <person name="Karbach L.E."/>
            <person name="Kurdoglu A."/>
            <person name="Lahiri S."/>
            <person name="Mastrian S.D."/>
            <person name="Miyashita H."/>
            <person name="Page L."/>
            <person name="Ramakrishna P."/>
            <person name="Satoh S."/>
            <person name="Sattley W.M."/>
            <person name="Shimada Y."/>
            <person name="Taylor H.L."/>
            <person name="Tomo T."/>
            <person name="Tsuchiya T."/>
            <person name="Wang Z.T."/>
            <person name="Raymond J."/>
            <person name="Mimuro M."/>
            <person name="Blankenship R.E."/>
            <person name="Touchman J.W."/>
        </authorList>
    </citation>
    <scope>NUCLEOTIDE SEQUENCE [LARGE SCALE GENOMIC DNA]</scope>
    <source>
        <strain evidence="3">MBIC 11017</strain>
    </source>
</reference>
<dbReference type="Proteomes" id="UP000000268">
    <property type="component" value="Chromosome"/>
</dbReference>
<dbReference type="RefSeq" id="WP_012164335.1">
    <property type="nucleotide sequence ID" value="NC_009925.1"/>
</dbReference>
<feature type="chain" id="PRO_5002746695" description="Glucose/Sorbosone dehydrogenase domain-containing protein" evidence="1">
    <location>
        <begin position="26"/>
        <end position="308"/>
    </location>
</feature>
<evidence type="ECO:0000313" key="2">
    <source>
        <dbReference type="EMBL" id="ABW28979.1"/>
    </source>
</evidence>
<protein>
    <recommendedName>
        <fullName evidence="4">Glucose/Sorbosone dehydrogenase domain-containing protein</fullName>
    </recommendedName>
</protein>
<name>B0C9G6_ACAM1</name>
<dbReference type="EMBL" id="CP000828">
    <property type="protein sequence ID" value="ABW28979.1"/>
    <property type="molecule type" value="Genomic_DNA"/>
</dbReference>